<feature type="region of interest" description="Disordered" evidence="12">
    <location>
        <begin position="1"/>
        <end position="43"/>
    </location>
</feature>
<evidence type="ECO:0000256" key="6">
    <source>
        <dbReference type="ARBA" id="ARBA00023175"/>
    </source>
</evidence>
<feature type="coiled-coil region" evidence="11">
    <location>
        <begin position="563"/>
        <end position="608"/>
    </location>
</feature>
<evidence type="ECO:0000256" key="4">
    <source>
        <dbReference type="ARBA" id="ARBA00022840"/>
    </source>
</evidence>
<dbReference type="PANTHER" id="PTHR47968">
    <property type="entry name" value="CENTROMERE PROTEIN E"/>
    <property type="match status" value="1"/>
</dbReference>
<dbReference type="GO" id="GO:0007018">
    <property type="term" value="P:microtubule-based movement"/>
    <property type="evidence" value="ECO:0007669"/>
    <property type="project" value="InterPro"/>
</dbReference>
<feature type="coiled-coil region" evidence="11">
    <location>
        <begin position="402"/>
        <end position="471"/>
    </location>
</feature>
<dbReference type="InterPro" id="IPR027640">
    <property type="entry name" value="Kinesin-like_fam"/>
</dbReference>
<evidence type="ECO:0000256" key="3">
    <source>
        <dbReference type="ARBA" id="ARBA00022741"/>
    </source>
</evidence>
<keyword evidence="4 9" id="KW-0067">ATP-binding</keyword>
<evidence type="ECO:0000256" key="8">
    <source>
        <dbReference type="ARBA" id="ARBA00060769"/>
    </source>
</evidence>
<comment type="similarity">
    <text evidence="8">Belongs to the TRAFAC class myosin-kinesin ATPase superfamily. Kinesin family. KIN-8 subfamily.</text>
</comment>
<evidence type="ECO:0000256" key="11">
    <source>
        <dbReference type="SAM" id="Coils"/>
    </source>
</evidence>
<dbReference type="PROSITE" id="PS50067">
    <property type="entry name" value="KINESIN_MOTOR_2"/>
    <property type="match status" value="1"/>
</dbReference>
<feature type="region of interest" description="Disordered" evidence="12">
    <location>
        <begin position="780"/>
        <end position="842"/>
    </location>
</feature>
<accession>A0A9N9QRJ8</accession>
<keyword evidence="5 11" id="KW-0175">Coiled coil</keyword>
<keyword evidence="2 10" id="KW-0493">Microtubule</keyword>
<feature type="region of interest" description="Disordered" evidence="12">
    <location>
        <begin position="740"/>
        <end position="761"/>
    </location>
</feature>
<gene>
    <name evidence="14" type="ORF">CEUTPL_LOCUS10921</name>
</gene>
<dbReference type="GO" id="GO:0003777">
    <property type="term" value="F:microtubule motor activity"/>
    <property type="evidence" value="ECO:0007669"/>
    <property type="project" value="InterPro"/>
</dbReference>
<keyword evidence="7" id="KW-0206">Cytoskeleton</keyword>
<dbReference type="InterPro" id="IPR036961">
    <property type="entry name" value="Kinesin_motor_dom_sf"/>
</dbReference>
<evidence type="ECO:0000256" key="1">
    <source>
        <dbReference type="ARBA" id="ARBA00004245"/>
    </source>
</evidence>
<comment type="subcellular location">
    <subcellularLocation>
        <location evidence="1">Cytoplasm</location>
        <location evidence="1">Cytoskeleton</location>
    </subcellularLocation>
</comment>
<feature type="binding site" evidence="9">
    <location>
        <begin position="151"/>
        <end position="158"/>
    </location>
    <ligand>
        <name>ATP</name>
        <dbReference type="ChEBI" id="CHEBI:30616"/>
    </ligand>
</feature>
<dbReference type="GO" id="GO:0005524">
    <property type="term" value="F:ATP binding"/>
    <property type="evidence" value="ECO:0007669"/>
    <property type="project" value="UniProtKB-UniRule"/>
</dbReference>
<dbReference type="SMART" id="SM00129">
    <property type="entry name" value="KISc"/>
    <property type="match status" value="1"/>
</dbReference>
<feature type="region of interest" description="Disordered" evidence="12">
    <location>
        <begin position="707"/>
        <end position="727"/>
    </location>
</feature>
<dbReference type="OrthoDB" id="3176171at2759"/>
<sequence length="842" mass="95574">MKSKKDPTTPRRRASVSKNGGITKAARVLSRPVSTSTAPSKPPTACNIKVVVRIRPANEREQENEKFDNVVKFIDNSTLIFDPKEDEQPFFFHGVQQKSRDLLKKTKKDITFHFDRVFNNASTNLQVFDSSTKSLIDTLMEGCNCSVFAYGATGSGKTYTMIGNSRNPGITYLTMKELFQRKEDLNAEREFELMLTYIEVYNELVKDLLNPGAPLNLREDEKYGVVIRGVKGHKITNPDELFNLLEIGNKRRTQHPTDANAESSRSHALLQVYIQMTFKNTREIRRAKLSMIDLAGSERGSATGFVGARFKEGANINKSLLALGNCINSLADGQRHVPYRDSKLTRLLKDSLGGNCHTIMIANVSPASMSFDDTYNTLKYATRAKKIKSSLKRNVVNVDMHIDQYIKLVEDLQQENSTLKTENQRLKKKLEDLAQTSTSMTTCDNDCQKQIEELIREKNEIKKQLEEVLAAKAPDSVTKQPNTYLIRQNTVILGNDAGDSFKSPIKIDPKIISVFKQTICDKKELMQREYQCQSMRLGMSLRRELKADIKSRLSSLYVDTPEKEEMRRKIDEQVDRYEKKEKATSTNVDEIQQKCSVVDRELQELVDKHPELLEEFRLANLEIDALNYKYKSDLKQKELEVVFDDHKDKSSVLETMAKLLKNLFLAVGGKDGAPESIKKQYHDIVAMLNGKKSLKWHETEEPEPMLEMDPAVSSASQPVSPNEEKSRAIKRKIETDSQLSLDSTFTQSKSPKTPNCKLGSKLTVNSNTHIVAKGKTPNKRLVGYASPRRCSPRTALSPRKKVSPRSKENNVRKVIARPDTARTLPRKATVSKPREDRPRFRL</sequence>
<keyword evidence="3 9" id="KW-0547">Nucleotide-binding</keyword>
<dbReference type="InterPro" id="IPR001752">
    <property type="entry name" value="Kinesin_motor_dom"/>
</dbReference>
<dbReference type="GO" id="GO:0005874">
    <property type="term" value="C:microtubule"/>
    <property type="evidence" value="ECO:0007669"/>
    <property type="project" value="UniProtKB-KW"/>
</dbReference>
<feature type="compositionally biased region" description="Basic and acidic residues" evidence="12">
    <location>
        <begin position="832"/>
        <end position="842"/>
    </location>
</feature>
<keyword evidence="6 9" id="KW-0505">Motor protein</keyword>
<evidence type="ECO:0000256" key="5">
    <source>
        <dbReference type="ARBA" id="ARBA00023054"/>
    </source>
</evidence>
<dbReference type="Gene3D" id="3.40.850.10">
    <property type="entry name" value="Kinesin motor domain"/>
    <property type="match status" value="1"/>
</dbReference>
<dbReference type="EMBL" id="OU892282">
    <property type="protein sequence ID" value="CAG9770469.1"/>
    <property type="molecule type" value="Genomic_DNA"/>
</dbReference>
<feature type="domain" description="Kinesin motor" evidence="13">
    <location>
        <begin position="47"/>
        <end position="387"/>
    </location>
</feature>
<keyword evidence="7" id="KW-0963">Cytoplasm</keyword>
<dbReference type="AlphaFoldDB" id="A0A9N9QRJ8"/>
<evidence type="ECO:0000256" key="7">
    <source>
        <dbReference type="ARBA" id="ARBA00023212"/>
    </source>
</evidence>
<organism evidence="14 15">
    <name type="scientific">Ceutorhynchus assimilis</name>
    <name type="common">cabbage seed weevil</name>
    <dbReference type="NCBI Taxonomy" id="467358"/>
    <lineage>
        <taxon>Eukaryota</taxon>
        <taxon>Metazoa</taxon>
        <taxon>Ecdysozoa</taxon>
        <taxon>Arthropoda</taxon>
        <taxon>Hexapoda</taxon>
        <taxon>Insecta</taxon>
        <taxon>Pterygota</taxon>
        <taxon>Neoptera</taxon>
        <taxon>Endopterygota</taxon>
        <taxon>Coleoptera</taxon>
        <taxon>Polyphaga</taxon>
        <taxon>Cucujiformia</taxon>
        <taxon>Curculionidae</taxon>
        <taxon>Ceutorhynchinae</taxon>
        <taxon>Ceutorhynchus</taxon>
    </lineage>
</organism>
<evidence type="ECO:0000256" key="12">
    <source>
        <dbReference type="SAM" id="MobiDB-lite"/>
    </source>
</evidence>
<evidence type="ECO:0000256" key="2">
    <source>
        <dbReference type="ARBA" id="ARBA00022701"/>
    </source>
</evidence>
<evidence type="ECO:0000259" key="13">
    <source>
        <dbReference type="PROSITE" id="PS50067"/>
    </source>
</evidence>
<dbReference type="SUPFAM" id="SSF52540">
    <property type="entry name" value="P-loop containing nucleoside triphosphate hydrolases"/>
    <property type="match status" value="1"/>
</dbReference>
<dbReference type="GO" id="GO:0008017">
    <property type="term" value="F:microtubule binding"/>
    <property type="evidence" value="ECO:0007669"/>
    <property type="project" value="InterPro"/>
</dbReference>
<dbReference type="InterPro" id="IPR027417">
    <property type="entry name" value="P-loop_NTPase"/>
</dbReference>
<feature type="compositionally biased region" description="Low complexity" evidence="12">
    <location>
        <begin position="710"/>
        <end position="721"/>
    </location>
</feature>
<dbReference type="InterPro" id="IPR019821">
    <property type="entry name" value="Kinesin_motor_CS"/>
</dbReference>
<dbReference type="PRINTS" id="PR00380">
    <property type="entry name" value="KINESINHEAVY"/>
</dbReference>
<dbReference type="FunFam" id="3.40.850.10:FF:000054">
    <property type="entry name" value="Kinesin-like protein"/>
    <property type="match status" value="1"/>
</dbReference>
<dbReference type="Pfam" id="PF00225">
    <property type="entry name" value="Kinesin"/>
    <property type="match status" value="1"/>
</dbReference>
<proteinExistence type="inferred from homology"/>
<dbReference type="Proteomes" id="UP001152799">
    <property type="component" value="Chromosome 6"/>
</dbReference>
<keyword evidence="15" id="KW-1185">Reference proteome</keyword>
<dbReference type="PANTHER" id="PTHR47968:SF65">
    <property type="entry name" value="KINESIN MOTOR DOMAIN-CONTAINING PROTEIN"/>
    <property type="match status" value="1"/>
</dbReference>
<feature type="compositionally biased region" description="Polar residues" evidence="12">
    <location>
        <begin position="740"/>
        <end position="753"/>
    </location>
</feature>
<evidence type="ECO:0000256" key="9">
    <source>
        <dbReference type="PROSITE-ProRule" id="PRU00283"/>
    </source>
</evidence>
<reference evidence="14" key="1">
    <citation type="submission" date="2022-01" db="EMBL/GenBank/DDBJ databases">
        <authorList>
            <person name="King R."/>
        </authorList>
    </citation>
    <scope>NUCLEOTIDE SEQUENCE</scope>
</reference>
<dbReference type="PROSITE" id="PS00411">
    <property type="entry name" value="KINESIN_MOTOR_1"/>
    <property type="match status" value="1"/>
</dbReference>
<evidence type="ECO:0000313" key="15">
    <source>
        <dbReference type="Proteomes" id="UP001152799"/>
    </source>
</evidence>
<evidence type="ECO:0000313" key="14">
    <source>
        <dbReference type="EMBL" id="CAG9770469.1"/>
    </source>
</evidence>
<protein>
    <recommendedName>
        <fullName evidence="10">Kinesin-like protein</fullName>
    </recommendedName>
</protein>
<name>A0A9N9QRJ8_9CUCU</name>
<evidence type="ECO:0000256" key="10">
    <source>
        <dbReference type="RuleBase" id="RU000394"/>
    </source>
</evidence>